<dbReference type="OrthoDB" id="1753012at2"/>
<name>A0A1C7IES1_9FIRM</name>
<reference evidence="2" key="1">
    <citation type="submission" date="2017-04" db="EMBL/GenBank/DDBJ databases">
        <title>Complete Genome Sequences of Twelve Strains of a Stable Defined Moderately Diverse Mouse Microbiota 2 (sDMDMm2).</title>
        <authorList>
            <person name="Uchimura Y."/>
            <person name="Wyss M."/>
            <person name="Brugiroux S."/>
            <person name="Limenitakis J.P."/>
            <person name="Stecher B."/>
            <person name="McCoy K.D."/>
            <person name="Macpherson A.J."/>
        </authorList>
    </citation>
    <scope>NUCLEOTIDE SEQUENCE</scope>
    <source>
        <strain evidence="2">YL58</strain>
    </source>
</reference>
<dbReference type="EMBL" id="CP015405">
    <property type="protein sequence ID" value="ANU78151.1"/>
    <property type="molecule type" value="Genomic_DNA"/>
</dbReference>
<dbReference type="Pfam" id="PF24292">
    <property type="entry name" value="DUF7479"/>
    <property type="match status" value="1"/>
</dbReference>
<organism evidence="2 3">
    <name type="scientific">Blautia pseudococcoides</name>
    <dbReference type="NCBI Taxonomy" id="1796616"/>
    <lineage>
        <taxon>Bacteria</taxon>
        <taxon>Bacillati</taxon>
        <taxon>Bacillota</taxon>
        <taxon>Clostridia</taxon>
        <taxon>Lachnospirales</taxon>
        <taxon>Lachnospiraceae</taxon>
        <taxon>Blautia</taxon>
    </lineage>
</organism>
<gene>
    <name evidence="2" type="ORF">A4V09_21835</name>
</gene>
<protein>
    <recommendedName>
        <fullName evidence="1">DUF7479 domain-containing protein</fullName>
    </recommendedName>
</protein>
<dbReference type="Proteomes" id="UP000092574">
    <property type="component" value="Chromosome"/>
</dbReference>
<evidence type="ECO:0000259" key="1">
    <source>
        <dbReference type="Pfam" id="PF24292"/>
    </source>
</evidence>
<dbReference type="AlphaFoldDB" id="A0A1C7IES1"/>
<proteinExistence type="predicted"/>
<dbReference type="KEGG" id="byl:A4V09_21835"/>
<dbReference type="RefSeq" id="WP_065544239.1">
    <property type="nucleotide sequence ID" value="NZ_CP015405.2"/>
</dbReference>
<keyword evidence="3" id="KW-1185">Reference proteome</keyword>
<dbReference type="NCBIfam" id="NF045645">
    <property type="entry name" value="DVU_1557_fam"/>
    <property type="match status" value="1"/>
</dbReference>
<evidence type="ECO:0000313" key="2">
    <source>
        <dbReference type="EMBL" id="ANU78151.1"/>
    </source>
</evidence>
<accession>A0A1C7IES1</accession>
<evidence type="ECO:0000313" key="3">
    <source>
        <dbReference type="Proteomes" id="UP000092574"/>
    </source>
</evidence>
<dbReference type="InterPro" id="IPR054656">
    <property type="entry name" value="DVU_1557-like"/>
</dbReference>
<dbReference type="InterPro" id="IPR055902">
    <property type="entry name" value="DUF7479"/>
</dbReference>
<dbReference type="STRING" id="1796616.A4V09_21835"/>
<sequence>MSEKYYETYAFEPGSLVCDKCGTALEAGEVVLHYMGNDFPIEMPKCPVCGQVFIPEELAAGKILQVEQALEDK</sequence>
<feature type="domain" description="DUF7479" evidence="1">
    <location>
        <begin position="15"/>
        <end position="73"/>
    </location>
</feature>